<dbReference type="EMBL" id="JBBPBM010000264">
    <property type="protein sequence ID" value="KAK8498406.1"/>
    <property type="molecule type" value="Genomic_DNA"/>
</dbReference>
<reference evidence="3 4" key="1">
    <citation type="journal article" date="2024" name="G3 (Bethesda)">
        <title>Genome assembly of Hibiscus sabdariffa L. provides insights into metabolisms of medicinal natural products.</title>
        <authorList>
            <person name="Kim T."/>
        </authorList>
    </citation>
    <scope>NUCLEOTIDE SEQUENCE [LARGE SCALE GENOMIC DNA]</scope>
    <source>
        <strain evidence="3">TK-2024</strain>
        <tissue evidence="3">Old leaves</tissue>
    </source>
</reference>
<protein>
    <submittedName>
        <fullName evidence="3">Uncharacterized protein</fullName>
    </submittedName>
</protein>
<evidence type="ECO:0000256" key="1">
    <source>
        <dbReference type="SAM" id="MobiDB-lite"/>
    </source>
</evidence>
<comment type="caution">
    <text evidence="3">The sequence shown here is derived from an EMBL/GenBank/DDBJ whole genome shotgun (WGS) entry which is preliminary data.</text>
</comment>
<keyword evidence="2" id="KW-1133">Transmembrane helix</keyword>
<organism evidence="3 4">
    <name type="scientific">Hibiscus sabdariffa</name>
    <name type="common">roselle</name>
    <dbReference type="NCBI Taxonomy" id="183260"/>
    <lineage>
        <taxon>Eukaryota</taxon>
        <taxon>Viridiplantae</taxon>
        <taxon>Streptophyta</taxon>
        <taxon>Embryophyta</taxon>
        <taxon>Tracheophyta</taxon>
        <taxon>Spermatophyta</taxon>
        <taxon>Magnoliopsida</taxon>
        <taxon>eudicotyledons</taxon>
        <taxon>Gunneridae</taxon>
        <taxon>Pentapetalae</taxon>
        <taxon>rosids</taxon>
        <taxon>malvids</taxon>
        <taxon>Malvales</taxon>
        <taxon>Malvaceae</taxon>
        <taxon>Malvoideae</taxon>
        <taxon>Hibiscus</taxon>
    </lineage>
</organism>
<gene>
    <name evidence="3" type="ORF">V6N12_005817</name>
</gene>
<feature type="region of interest" description="Disordered" evidence="1">
    <location>
        <begin position="57"/>
        <end position="76"/>
    </location>
</feature>
<evidence type="ECO:0000313" key="3">
    <source>
        <dbReference type="EMBL" id="KAK8498406.1"/>
    </source>
</evidence>
<evidence type="ECO:0000313" key="4">
    <source>
        <dbReference type="Proteomes" id="UP001472677"/>
    </source>
</evidence>
<dbReference type="Proteomes" id="UP001472677">
    <property type="component" value="Unassembled WGS sequence"/>
</dbReference>
<accession>A0ABR2AW77</accession>
<proteinExistence type="predicted"/>
<evidence type="ECO:0000256" key="2">
    <source>
        <dbReference type="SAM" id="Phobius"/>
    </source>
</evidence>
<dbReference type="CDD" id="cd02947">
    <property type="entry name" value="TRX_family"/>
    <property type="match status" value="1"/>
</dbReference>
<sequence length="347" mass="37614">MYVSMHVVFSEHVFPATTDSSPSKFVPSSLEYSQPLHIVPNDNTIGAATSASSFADVIGSSSDSSQSASSQSASLVSSTPGIQESDLALHSHDLAMESDLQHNAAIESMSHGSAPTLPDQEAVLQGRSMSSVALEGVTLTEESNSQSGIHREESAHTTIAVFVFAIVVYVSCFVFVLLYFVPRGHPQTPETPSGGPCKFMELALNDMAAKFTDVEFVKLDFDEIHDLFRGFHLLIASVSVAGEFLSCGTRIWSAGNANICVAEEVDRMVGARNPWNVLLACAHFSSRSYFPKVFLPRIPSLSTEGESDEELDEVEWKVKEKVVKPYHACPTSNSFNCSKAPVFLNCY</sequence>
<keyword evidence="4" id="KW-1185">Reference proteome</keyword>
<name>A0ABR2AW77_9ROSI</name>
<keyword evidence="2" id="KW-0812">Transmembrane</keyword>
<keyword evidence="2" id="KW-0472">Membrane</keyword>
<feature type="transmembrane region" description="Helical" evidence="2">
    <location>
        <begin position="159"/>
        <end position="181"/>
    </location>
</feature>